<sequence length="70" mass="7536">MSKASKLHRNSADKTLEDAMQADLAECVVIGKTKDGEVICYYGDDTTAETMAVAALIVQDSATRLLIDDD</sequence>
<proteinExistence type="predicted"/>
<evidence type="ECO:0000313" key="2">
    <source>
        <dbReference type="Proteomes" id="UP000463949"/>
    </source>
</evidence>
<name>A0A857GLF8_9GAMM</name>
<dbReference type="Proteomes" id="UP000463949">
    <property type="component" value="Chromosome"/>
</dbReference>
<accession>A0A857GLF8</accession>
<organism evidence="1 2">
    <name type="scientific">Vreelandella aquamarina</name>
    <dbReference type="NCBI Taxonomy" id="77097"/>
    <lineage>
        <taxon>Bacteria</taxon>
        <taxon>Pseudomonadati</taxon>
        <taxon>Pseudomonadota</taxon>
        <taxon>Gammaproteobacteria</taxon>
        <taxon>Oceanospirillales</taxon>
        <taxon>Halomonadaceae</taxon>
        <taxon>Vreelandella</taxon>
    </lineage>
</organism>
<dbReference type="AlphaFoldDB" id="A0A857GLF8"/>
<protein>
    <submittedName>
        <fullName evidence="1">Uncharacterized protein</fullName>
    </submittedName>
</protein>
<dbReference type="EMBL" id="CP024621">
    <property type="protein sequence ID" value="QHD50045.1"/>
    <property type="molecule type" value="Genomic_DNA"/>
</dbReference>
<dbReference type="KEGG" id="hmd:CTT34_10255"/>
<evidence type="ECO:0000313" key="1">
    <source>
        <dbReference type="EMBL" id="QHD50045.1"/>
    </source>
</evidence>
<reference evidence="1 2" key="1">
    <citation type="submission" date="2017-10" db="EMBL/GenBank/DDBJ databases">
        <title>Coral associated bacteria.</title>
        <authorList>
            <person name="Wang X."/>
        </authorList>
    </citation>
    <scope>NUCLEOTIDE SEQUENCE [LARGE SCALE GENOMIC DNA]</scope>
    <source>
        <strain evidence="1 2">SCSIO 43005</strain>
    </source>
</reference>
<gene>
    <name evidence="1" type="ORF">CTT34_10255</name>
</gene>
<dbReference type="RefSeq" id="WP_159342357.1">
    <property type="nucleotide sequence ID" value="NZ_CP024621.1"/>
</dbReference>